<name>A0AAV7TUM8_PLEWA</name>
<comment type="caution">
    <text evidence="2">The sequence shown here is derived from an EMBL/GenBank/DDBJ whole genome shotgun (WGS) entry which is preliminary data.</text>
</comment>
<dbReference type="AlphaFoldDB" id="A0AAV7TUM8"/>
<sequence length="123" mass="12976">MDGGSRPLGLHPRGSAQGGAAHLVPSSSAARPQGSVVGARSRPPRDPLRSFSLPRTPSAQLSAWIQPSRVCCGRHLVFLSRDRPDLRAGTECRISVLLPCVTPARPRVTGVSETASFCSLGPR</sequence>
<keyword evidence="3" id="KW-1185">Reference proteome</keyword>
<organism evidence="2 3">
    <name type="scientific">Pleurodeles waltl</name>
    <name type="common">Iberian ribbed newt</name>
    <dbReference type="NCBI Taxonomy" id="8319"/>
    <lineage>
        <taxon>Eukaryota</taxon>
        <taxon>Metazoa</taxon>
        <taxon>Chordata</taxon>
        <taxon>Craniata</taxon>
        <taxon>Vertebrata</taxon>
        <taxon>Euteleostomi</taxon>
        <taxon>Amphibia</taxon>
        <taxon>Batrachia</taxon>
        <taxon>Caudata</taxon>
        <taxon>Salamandroidea</taxon>
        <taxon>Salamandridae</taxon>
        <taxon>Pleurodelinae</taxon>
        <taxon>Pleurodeles</taxon>
    </lineage>
</organism>
<dbReference type="EMBL" id="JANPWB010000006">
    <property type="protein sequence ID" value="KAJ1179906.1"/>
    <property type="molecule type" value="Genomic_DNA"/>
</dbReference>
<protein>
    <submittedName>
        <fullName evidence="2">Uncharacterized protein</fullName>
    </submittedName>
</protein>
<dbReference type="Proteomes" id="UP001066276">
    <property type="component" value="Chromosome 3_2"/>
</dbReference>
<evidence type="ECO:0000313" key="3">
    <source>
        <dbReference type="Proteomes" id="UP001066276"/>
    </source>
</evidence>
<reference evidence="2" key="1">
    <citation type="journal article" date="2022" name="bioRxiv">
        <title>Sequencing and chromosome-scale assembly of the giantPleurodeles waltlgenome.</title>
        <authorList>
            <person name="Brown T."/>
            <person name="Elewa A."/>
            <person name="Iarovenko S."/>
            <person name="Subramanian E."/>
            <person name="Araus A.J."/>
            <person name="Petzold A."/>
            <person name="Susuki M."/>
            <person name="Suzuki K.-i.T."/>
            <person name="Hayashi T."/>
            <person name="Toyoda A."/>
            <person name="Oliveira C."/>
            <person name="Osipova E."/>
            <person name="Leigh N.D."/>
            <person name="Simon A."/>
            <person name="Yun M.H."/>
        </authorList>
    </citation>
    <scope>NUCLEOTIDE SEQUENCE</scope>
    <source>
        <strain evidence="2">20211129_DDA</strain>
        <tissue evidence="2">Liver</tissue>
    </source>
</reference>
<evidence type="ECO:0000256" key="1">
    <source>
        <dbReference type="SAM" id="MobiDB-lite"/>
    </source>
</evidence>
<evidence type="ECO:0000313" key="2">
    <source>
        <dbReference type="EMBL" id="KAJ1179906.1"/>
    </source>
</evidence>
<accession>A0AAV7TUM8</accession>
<feature type="region of interest" description="Disordered" evidence="1">
    <location>
        <begin position="1"/>
        <end position="54"/>
    </location>
</feature>
<gene>
    <name evidence="2" type="ORF">NDU88_005137</name>
</gene>
<proteinExistence type="predicted"/>